<keyword evidence="2" id="KW-1185">Reference proteome</keyword>
<feature type="non-terminal residue" evidence="1">
    <location>
        <position position="113"/>
    </location>
</feature>
<organism evidence="1 2">
    <name type="scientific">Leucogyrophana mollusca</name>
    <dbReference type="NCBI Taxonomy" id="85980"/>
    <lineage>
        <taxon>Eukaryota</taxon>
        <taxon>Fungi</taxon>
        <taxon>Dikarya</taxon>
        <taxon>Basidiomycota</taxon>
        <taxon>Agaricomycotina</taxon>
        <taxon>Agaricomycetes</taxon>
        <taxon>Agaricomycetidae</taxon>
        <taxon>Boletales</taxon>
        <taxon>Boletales incertae sedis</taxon>
        <taxon>Leucogyrophana</taxon>
    </lineage>
</organism>
<evidence type="ECO:0000313" key="2">
    <source>
        <dbReference type="Proteomes" id="UP000790709"/>
    </source>
</evidence>
<evidence type="ECO:0000313" key="1">
    <source>
        <dbReference type="EMBL" id="KAH7918549.1"/>
    </source>
</evidence>
<dbReference type="EMBL" id="MU266770">
    <property type="protein sequence ID" value="KAH7918549.1"/>
    <property type="molecule type" value="Genomic_DNA"/>
</dbReference>
<protein>
    <submittedName>
        <fullName evidence="1">Uncharacterized protein</fullName>
    </submittedName>
</protein>
<name>A0ACB8AZH3_9AGAM</name>
<sequence>MQGRKRCLRARFSDQNHPQYHTHRLRQRGKPIVPVLLCDSFPRPDRTSEEREQFCRAALLLFKPWRQYSELKGVHASYTQAYDNWDFPDHAKRVIHNLNIENECKDARDTYTD</sequence>
<comment type="caution">
    <text evidence="1">The sequence shown here is derived from an EMBL/GenBank/DDBJ whole genome shotgun (WGS) entry which is preliminary data.</text>
</comment>
<gene>
    <name evidence="1" type="ORF">BV22DRAFT_1024425</name>
</gene>
<proteinExistence type="predicted"/>
<reference evidence="1" key="1">
    <citation type="journal article" date="2021" name="New Phytol.">
        <title>Evolutionary innovations through gain and loss of genes in the ectomycorrhizal Boletales.</title>
        <authorList>
            <person name="Wu G."/>
            <person name="Miyauchi S."/>
            <person name="Morin E."/>
            <person name="Kuo A."/>
            <person name="Drula E."/>
            <person name="Varga T."/>
            <person name="Kohler A."/>
            <person name="Feng B."/>
            <person name="Cao Y."/>
            <person name="Lipzen A."/>
            <person name="Daum C."/>
            <person name="Hundley H."/>
            <person name="Pangilinan J."/>
            <person name="Johnson J."/>
            <person name="Barry K."/>
            <person name="LaButti K."/>
            <person name="Ng V."/>
            <person name="Ahrendt S."/>
            <person name="Min B."/>
            <person name="Choi I.G."/>
            <person name="Park H."/>
            <person name="Plett J.M."/>
            <person name="Magnuson J."/>
            <person name="Spatafora J.W."/>
            <person name="Nagy L.G."/>
            <person name="Henrissat B."/>
            <person name="Grigoriev I.V."/>
            <person name="Yang Z.L."/>
            <person name="Xu J."/>
            <person name="Martin F.M."/>
        </authorList>
    </citation>
    <scope>NUCLEOTIDE SEQUENCE</scope>
    <source>
        <strain evidence="1">KUC20120723A-06</strain>
    </source>
</reference>
<dbReference type="Proteomes" id="UP000790709">
    <property type="component" value="Unassembled WGS sequence"/>
</dbReference>
<accession>A0ACB8AZH3</accession>